<reference evidence="10" key="1">
    <citation type="submission" date="2013-03" db="EMBL/GenBank/DDBJ databases">
        <title>The Genome Sequence of Anopheles minimus MINIMUS1.</title>
        <authorList>
            <consortium name="The Broad Institute Genomics Platform"/>
            <person name="Neafsey D.E."/>
            <person name="Walton C."/>
            <person name="Walker B."/>
            <person name="Young S.K."/>
            <person name="Zeng Q."/>
            <person name="Gargeya S."/>
            <person name="Fitzgerald M."/>
            <person name="Haas B."/>
            <person name="Abouelleil A."/>
            <person name="Allen A.W."/>
            <person name="Alvarado L."/>
            <person name="Arachchi H.M."/>
            <person name="Berlin A.M."/>
            <person name="Chapman S.B."/>
            <person name="Gainer-Dewar J."/>
            <person name="Goldberg J."/>
            <person name="Griggs A."/>
            <person name="Gujja S."/>
            <person name="Hansen M."/>
            <person name="Howarth C."/>
            <person name="Imamovic A."/>
            <person name="Ireland A."/>
            <person name="Larimer J."/>
            <person name="McCowan C."/>
            <person name="Murphy C."/>
            <person name="Pearson M."/>
            <person name="Poon T.W."/>
            <person name="Priest M."/>
            <person name="Roberts A."/>
            <person name="Saif S."/>
            <person name="Shea T."/>
            <person name="Sisk P."/>
            <person name="Sykes S."/>
            <person name="Wortman J."/>
            <person name="Nusbaum C."/>
            <person name="Birren B."/>
        </authorList>
    </citation>
    <scope>NUCLEOTIDE SEQUENCE [LARGE SCALE GENOMIC DNA]</scope>
    <source>
        <strain evidence="10">MINIMUS1</strain>
    </source>
</reference>
<dbReference type="PROSITE" id="PS00135">
    <property type="entry name" value="TRYPSIN_SER"/>
    <property type="match status" value="1"/>
</dbReference>
<feature type="signal peptide" evidence="7">
    <location>
        <begin position="1"/>
        <end position="21"/>
    </location>
</feature>
<dbReference type="InterPro" id="IPR033116">
    <property type="entry name" value="TRYPSIN_SER"/>
</dbReference>
<keyword evidence="7" id="KW-0732">Signal</keyword>
<dbReference type="InterPro" id="IPR043504">
    <property type="entry name" value="Peptidase_S1_PA_chymotrypsin"/>
</dbReference>
<dbReference type="InterPro" id="IPR001254">
    <property type="entry name" value="Trypsin_dom"/>
</dbReference>
<dbReference type="GO" id="GO:0006508">
    <property type="term" value="P:proteolysis"/>
    <property type="evidence" value="ECO:0007669"/>
    <property type="project" value="UniProtKB-KW"/>
</dbReference>
<feature type="chain" id="PRO_5008140625" description="Peptidase S1 domain-containing protein" evidence="7">
    <location>
        <begin position="22"/>
        <end position="132"/>
    </location>
</feature>
<dbReference type="GO" id="GO:0004252">
    <property type="term" value="F:serine-type endopeptidase activity"/>
    <property type="evidence" value="ECO:0007669"/>
    <property type="project" value="InterPro"/>
</dbReference>
<dbReference type="InterPro" id="IPR023355">
    <property type="entry name" value="Myo_ane_neurotoxin_sf"/>
</dbReference>
<proteinExistence type="inferred from homology"/>
<keyword evidence="4" id="KW-0720">Serine protease</keyword>
<dbReference type="Gene3D" id="2.20.20.10">
    <property type="entry name" value="Anthopleurin-A"/>
    <property type="match status" value="1"/>
</dbReference>
<feature type="domain" description="Peptidase S1" evidence="8">
    <location>
        <begin position="92"/>
        <end position="127"/>
    </location>
</feature>
<evidence type="ECO:0000256" key="1">
    <source>
        <dbReference type="ARBA" id="ARBA00022670"/>
    </source>
</evidence>
<reference evidence="9" key="2">
    <citation type="submission" date="2020-05" db="UniProtKB">
        <authorList>
            <consortium name="EnsemblMetazoa"/>
        </authorList>
    </citation>
    <scope>IDENTIFICATION</scope>
    <source>
        <strain evidence="9">MINIMUS1</strain>
    </source>
</reference>
<evidence type="ECO:0000256" key="3">
    <source>
        <dbReference type="ARBA" id="ARBA00022801"/>
    </source>
</evidence>
<dbReference type="Proteomes" id="UP000075920">
    <property type="component" value="Unassembled WGS sequence"/>
</dbReference>
<evidence type="ECO:0000259" key="8">
    <source>
        <dbReference type="Pfam" id="PF00089"/>
    </source>
</evidence>
<evidence type="ECO:0000256" key="7">
    <source>
        <dbReference type="SAM" id="SignalP"/>
    </source>
</evidence>
<evidence type="ECO:0000256" key="5">
    <source>
        <dbReference type="ARBA" id="ARBA00023157"/>
    </source>
</evidence>
<comment type="similarity">
    <text evidence="6">Belongs to the peptidase S1 family. CLIP subfamily.</text>
</comment>
<keyword evidence="2" id="KW-0222">Digestion</keyword>
<feature type="domain" description="Peptidase S1" evidence="8">
    <location>
        <begin position="38"/>
        <end position="82"/>
    </location>
</feature>
<dbReference type="InterPro" id="IPR018114">
    <property type="entry name" value="TRYPSIN_HIS"/>
</dbReference>
<evidence type="ECO:0000313" key="10">
    <source>
        <dbReference type="Proteomes" id="UP000075920"/>
    </source>
</evidence>
<dbReference type="PROSITE" id="PS00134">
    <property type="entry name" value="TRYPSIN_HIS"/>
    <property type="match status" value="1"/>
</dbReference>
<keyword evidence="3" id="KW-0378">Hydrolase</keyword>
<dbReference type="SUPFAM" id="SSF50494">
    <property type="entry name" value="Trypsin-like serine proteases"/>
    <property type="match status" value="1"/>
</dbReference>
<dbReference type="GO" id="GO:0007586">
    <property type="term" value="P:digestion"/>
    <property type="evidence" value="ECO:0007669"/>
    <property type="project" value="UniProtKB-KW"/>
</dbReference>
<dbReference type="PANTHER" id="PTHR24276">
    <property type="entry name" value="POLYSERASE-RELATED"/>
    <property type="match status" value="1"/>
</dbReference>
<dbReference type="InterPro" id="IPR009003">
    <property type="entry name" value="Peptidase_S1_PA"/>
</dbReference>
<name>A0A182W2G5_9DIPT</name>
<dbReference type="Gene3D" id="2.40.10.10">
    <property type="entry name" value="Trypsin-like serine proteases"/>
    <property type="match status" value="1"/>
</dbReference>
<keyword evidence="5" id="KW-1015">Disulfide bond</keyword>
<keyword evidence="10" id="KW-1185">Reference proteome</keyword>
<accession>A0A182W2G5</accession>
<keyword evidence="1" id="KW-0645">Protease</keyword>
<dbReference type="InterPro" id="IPR050430">
    <property type="entry name" value="Peptidase_S1"/>
</dbReference>
<dbReference type="PANTHER" id="PTHR24276:SF96">
    <property type="entry name" value="PEPTIDASE S1 DOMAIN-CONTAINING PROTEIN"/>
    <property type="match status" value="1"/>
</dbReference>
<evidence type="ECO:0000256" key="4">
    <source>
        <dbReference type="ARBA" id="ARBA00022825"/>
    </source>
</evidence>
<dbReference type="AlphaFoldDB" id="A0A182W2G5"/>
<dbReference type="VEuPathDB" id="VectorBase:AMIN004525"/>
<evidence type="ECO:0000313" key="9">
    <source>
        <dbReference type="EnsemblMetazoa" id="AMIN004525-PA"/>
    </source>
</evidence>
<protein>
    <recommendedName>
        <fullName evidence="8">Peptidase S1 domain-containing protein</fullName>
    </recommendedName>
</protein>
<evidence type="ECO:0000256" key="2">
    <source>
        <dbReference type="ARBA" id="ARBA00022757"/>
    </source>
</evidence>
<dbReference type="Pfam" id="PF00089">
    <property type="entry name" value="Trypsin"/>
    <property type="match status" value="2"/>
</dbReference>
<organism evidence="9 10">
    <name type="scientific">Anopheles minimus</name>
    <dbReference type="NCBI Taxonomy" id="112268"/>
    <lineage>
        <taxon>Eukaryota</taxon>
        <taxon>Metazoa</taxon>
        <taxon>Ecdysozoa</taxon>
        <taxon>Arthropoda</taxon>
        <taxon>Hexapoda</taxon>
        <taxon>Insecta</taxon>
        <taxon>Pterygota</taxon>
        <taxon>Neoptera</taxon>
        <taxon>Endopterygota</taxon>
        <taxon>Diptera</taxon>
        <taxon>Nematocera</taxon>
        <taxon>Culicoidea</taxon>
        <taxon>Culicidae</taxon>
        <taxon>Anophelinae</taxon>
        <taxon>Anopheles</taxon>
    </lineage>
</organism>
<sequence length="132" mass="13921">MMKRVIGAVLLVVFCSNTVLADDNDETETDGASQSGRIVNGIAVNIVNYKFALNMQYDNRFFCGASVISASHALTAGHCVYPIRNSPSRYSNGVDICKGDSGGAFVCGGRLSGVVSFTNPNCNSAWPAGFAK</sequence>
<evidence type="ECO:0000256" key="6">
    <source>
        <dbReference type="ARBA" id="ARBA00024195"/>
    </source>
</evidence>
<dbReference type="EnsemblMetazoa" id="AMIN004525-RA">
    <property type="protein sequence ID" value="AMIN004525-PA"/>
    <property type="gene ID" value="AMIN004525"/>
</dbReference>
<dbReference type="STRING" id="112268.A0A182W2G5"/>